<protein>
    <submittedName>
        <fullName evidence="1">Uncharacterized protein</fullName>
    </submittedName>
</protein>
<dbReference type="AlphaFoldDB" id="A0A1R3KFL9"/>
<dbReference type="Proteomes" id="UP000187203">
    <property type="component" value="Unassembled WGS sequence"/>
</dbReference>
<proteinExistence type="predicted"/>
<evidence type="ECO:0000313" key="2">
    <source>
        <dbReference type="Proteomes" id="UP000187203"/>
    </source>
</evidence>
<dbReference type="PANTHER" id="PTHR37760:SF1">
    <property type="entry name" value="CHAPERONE"/>
    <property type="match status" value="1"/>
</dbReference>
<organism evidence="1 2">
    <name type="scientific">Corchorus olitorius</name>
    <dbReference type="NCBI Taxonomy" id="93759"/>
    <lineage>
        <taxon>Eukaryota</taxon>
        <taxon>Viridiplantae</taxon>
        <taxon>Streptophyta</taxon>
        <taxon>Embryophyta</taxon>
        <taxon>Tracheophyta</taxon>
        <taxon>Spermatophyta</taxon>
        <taxon>Magnoliopsida</taxon>
        <taxon>eudicotyledons</taxon>
        <taxon>Gunneridae</taxon>
        <taxon>Pentapetalae</taxon>
        <taxon>rosids</taxon>
        <taxon>malvids</taxon>
        <taxon>Malvales</taxon>
        <taxon>Malvaceae</taxon>
        <taxon>Grewioideae</taxon>
        <taxon>Apeibeae</taxon>
        <taxon>Corchorus</taxon>
    </lineage>
</organism>
<name>A0A1R3KFL9_9ROSI</name>
<evidence type="ECO:0000313" key="1">
    <source>
        <dbReference type="EMBL" id="OMP05896.1"/>
    </source>
</evidence>
<dbReference type="PANTHER" id="PTHR37760">
    <property type="entry name" value="CHAPERONE"/>
    <property type="match status" value="1"/>
</dbReference>
<sequence>MENITASEVAGFGVGTLLLCATIAAPKVDAFISASQRRLILDRILLGKLSWGIPFAGVAILLQDALGGKGIKAQNQSLEADPSFIGLVQEMRRSKDDSMLKMQRNWIDQSKWTIHFQPY</sequence>
<comment type="caution">
    <text evidence="1">The sequence shown here is derived from an EMBL/GenBank/DDBJ whole genome shotgun (WGS) entry which is preliminary data.</text>
</comment>
<keyword evidence="2" id="KW-1185">Reference proteome</keyword>
<dbReference type="STRING" id="93759.A0A1R3KFL9"/>
<dbReference type="EMBL" id="AWUE01013792">
    <property type="protein sequence ID" value="OMP05896.1"/>
    <property type="molecule type" value="Genomic_DNA"/>
</dbReference>
<dbReference type="OrthoDB" id="566409at2759"/>
<gene>
    <name evidence="1" type="ORF">COLO4_08471</name>
</gene>
<reference evidence="2" key="1">
    <citation type="submission" date="2013-09" db="EMBL/GenBank/DDBJ databases">
        <title>Corchorus olitorius genome sequencing.</title>
        <authorList>
            <person name="Alam M."/>
            <person name="Haque M.S."/>
            <person name="Islam M.S."/>
            <person name="Emdad E.M."/>
            <person name="Islam M.M."/>
            <person name="Ahmed B."/>
            <person name="Halim A."/>
            <person name="Hossen Q.M.M."/>
            <person name="Hossain M.Z."/>
            <person name="Ahmed R."/>
            <person name="Khan M.M."/>
            <person name="Islam R."/>
            <person name="Rashid M.M."/>
            <person name="Khan S.A."/>
            <person name="Rahman M.S."/>
            <person name="Alam M."/>
            <person name="Yahiya A.S."/>
            <person name="Khan M.S."/>
            <person name="Azam M.S."/>
            <person name="Haque T."/>
            <person name="Lashkar M.Z.H."/>
            <person name="Akhand A.I."/>
            <person name="Morshed G."/>
            <person name="Roy S."/>
            <person name="Uddin K.S."/>
            <person name="Rabeya T."/>
            <person name="Hossain A.S."/>
            <person name="Chowdhury A."/>
            <person name="Snigdha A.R."/>
            <person name="Mortoza M.S."/>
            <person name="Matin S.A."/>
            <person name="Hoque S.M.E."/>
            <person name="Islam M.K."/>
            <person name="Roy D.K."/>
            <person name="Haider R."/>
            <person name="Moosa M.M."/>
            <person name="Elias S.M."/>
            <person name="Hasan A.M."/>
            <person name="Jahan S."/>
            <person name="Shafiuddin M."/>
            <person name="Mahmood N."/>
            <person name="Shommy N.S."/>
        </authorList>
    </citation>
    <scope>NUCLEOTIDE SEQUENCE [LARGE SCALE GENOMIC DNA]</scope>
    <source>
        <strain evidence="2">cv. O-4</strain>
    </source>
</reference>
<accession>A0A1R3KFL9</accession>